<dbReference type="OrthoDB" id="3365224at2759"/>
<dbReference type="InParanoid" id="T1FYJ7"/>
<dbReference type="EnsemblMetazoa" id="HelroT66319">
    <property type="protein sequence ID" value="HelroP66319"/>
    <property type="gene ID" value="HelroG66319"/>
</dbReference>
<name>T1FYJ7_HELRO</name>
<evidence type="ECO:0000313" key="6">
    <source>
        <dbReference type="Proteomes" id="UP000015101"/>
    </source>
</evidence>
<evidence type="ECO:0000256" key="2">
    <source>
        <dbReference type="SAM" id="Phobius"/>
    </source>
</evidence>
<dbReference type="Proteomes" id="UP000015101">
    <property type="component" value="Unassembled WGS sequence"/>
</dbReference>
<dbReference type="PANTHER" id="PTHR21456:SF1">
    <property type="entry name" value="C2 NT-TYPE DOMAIN-CONTAINING PROTEIN"/>
    <property type="match status" value="1"/>
</dbReference>
<reference evidence="5" key="3">
    <citation type="submission" date="2015-06" db="UniProtKB">
        <authorList>
            <consortium name="EnsemblMetazoa"/>
        </authorList>
    </citation>
    <scope>IDENTIFICATION</scope>
</reference>
<keyword evidence="2" id="KW-0812">Transmembrane</keyword>
<dbReference type="KEGG" id="hro:HELRODRAFT_66319"/>
<evidence type="ECO:0000313" key="5">
    <source>
        <dbReference type="EnsemblMetazoa" id="HelroP66319"/>
    </source>
</evidence>
<dbReference type="PROSITE" id="PS51840">
    <property type="entry name" value="C2_NT"/>
    <property type="match status" value="1"/>
</dbReference>
<accession>T1FYJ7</accession>
<dbReference type="CTD" id="20213895"/>
<dbReference type="HOGENOM" id="CLU_1706264_0_0_1"/>
<feature type="domain" description="C2 NT-type" evidence="3">
    <location>
        <begin position="2"/>
        <end position="145"/>
    </location>
</feature>
<dbReference type="STRING" id="6412.T1FYJ7"/>
<proteinExistence type="inferred from homology"/>
<keyword evidence="2" id="KW-0472">Membrane</keyword>
<gene>
    <name evidence="5" type="primary">20213895</name>
    <name evidence="4" type="ORF">HELRODRAFT_66319</name>
</gene>
<dbReference type="InterPro" id="IPR039931">
    <property type="entry name" value="EEIG1/2-like"/>
</dbReference>
<sequence>MDFILKKKQFRFDVSLKVEELSLVPFVNAVLYCKLRFIGNGKRLIGQTPGLELQDHRVVWNKKFTFPCKMTANSTTMELDATCCRISIRREMKGGRAHHKIGFVDLNLSEYVGSGSVSRRFLLEGYHSSNRLDNSILKLSIGLTLVSGDVCFKVLVGWLAGWLVGCLVWLIVWLVD</sequence>
<comment type="similarity">
    <text evidence="1">Belongs to the EEIG family.</text>
</comment>
<reference evidence="6" key="1">
    <citation type="submission" date="2012-12" db="EMBL/GenBank/DDBJ databases">
        <authorList>
            <person name="Hellsten U."/>
            <person name="Grimwood J."/>
            <person name="Chapman J.A."/>
            <person name="Shapiro H."/>
            <person name="Aerts A."/>
            <person name="Otillar R.P."/>
            <person name="Terry A.Y."/>
            <person name="Boore J.L."/>
            <person name="Simakov O."/>
            <person name="Marletaz F."/>
            <person name="Cho S.-J."/>
            <person name="Edsinger-Gonzales E."/>
            <person name="Havlak P."/>
            <person name="Kuo D.-H."/>
            <person name="Larsson T."/>
            <person name="Lv J."/>
            <person name="Arendt D."/>
            <person name="Savage R."/>
            <person name="Osoegawa K."/>
            <person name="de Jong P."/>
            <person name="Lindberg D.R."/>
            <person name="Seaver E.C."/>
            <person name="Weisblat D.A."/>
            <person name="Putnam N.H."/>
            <person name="Grigoriev I.V."/>
            <person name="Rokhsar D.S."/>
        </authorList>
    </citation>
    <scope>NUCLEOTIDE SEQUENCE</scope>
</reference>
<reference evidence="4 6" key="2">
    <citation type="journal article" date="2013" name="Nature">
        <title>Insights into bilaterian evolution from three spiralian genomes.</title>
        <authorList>
            <person name="Simakov O."/>
            <person name="Marletaz F."/>
            <person name="Cho S.J."/>
            <person name="Edsinger-Gonzales E."/>
            <person name="Havlak P."/>
            <person name="Hellsten U."/>
            <person name="Kuo D.H."/>
            <person name="Larsson T."/>
            <person name="Lv J."/>
            <person name="Arendt D."/>
            <person name="Savage R."/>
            <person name="Osoegawa K."/>
            <person name="de Jong P."/>
            <person name="Grimwood J."/>
            <person name="Chapman J.A."/>
            <person name="Shapiro H."/>
            <person name="Aerts A."/>
            <person name="Otillar R.P."/>
            <person name="Terry A.Y."/>
            <person name="Boore J.L."/>
            <person name="Grigoriev I.V."/>
            <person name="Lindberg D.R."/>
            <person name="Seaver E.C."/>
            <person name="Weisblat D.A."/>
            <person name="Putnam N.H."/>
            <person name="Rokhsar D.S."/>
        </authorList>
    </citation>
    <scope>NUCLEOTIDE SEQUENCE</scope>
</reference>
<evidence type="ECO:0000259" key="3">
    <source>
        <dbReference type="PROSITE" id="PS51840"/>
    </source>
</evidence>
<dbReference type="EMBL" id="KB096742">
    <property type="protein sequence ID" value="ESO02510.1"/>
    <property type="molecule type" value="Genomic_DNA"/>
</dbReference>
<dbReference type="GeneID" id="20213895"/>
<dbReference type="OMA" id="RHEVHEN"/>
<organism evidence="5 6">
    <name type="scientific">Helobdella robusta</name>
    <name type="common">Californian leech</name>
    <dbReference type="NCBI Taxonomy" id="6412"/>
    <lineage>
        <taxon>Eukaryota</taxon>
        <taxon>Metazoa</taxon>
        <taxon>Spiralia</taxon>
        <taxon>Lophotrochozoa</taxon>
        <taxon>Annelida</taxon>
        <taxon>Clitellata</taxon>
        <taxon>Hirudinea</taxon>
        <taxon>Rhynchobdellida</taxon>
        <taxon>Glossiphoniidae</taxon>
        <taxon>Helobdella</taxon>
    </lineage>
</organism>
<dbReference type="InterPro" id="IPR019448">
    <property type="entry name" value="NT-C2"/>
</dbReference>
<dbReference type="EMBL" id="AMQM01000917">
    <property type="status" value="NOT_ANNOTATED_CDS"/>
    <property type="molecule type" value="Genomic_DNA"/>
</dbReference>
<evidence type="ECO:0000313" key="4">
    <source>
        <dbReference type="EMBL" id="ESO02510.1"/>
    </source>
</evidence>
<feature type="transmembrane region" description="Helical" evidence="2">
    <location>
        <begin position="155"/>
        <end position="175"/>
    </location>
</feature>
<dbReference type="PANTHER" id="PTHR21456">
    <property type="entry name" value="FAMILY WITH SEQUENCE SIMILARITY 102"/>
    <property type="match status" value="1"/>
</dbReference>
<keyword evidence="6" id="KW-1185">Reference proteome</keyword>
<evidence type="ECO:0000256" key="1">
    <source>
        <dbReference type="ARBA" id="ARBA00034780"/>
    </source>
</evidence>
<dbReference type="eggNOG" id="ENOG502QRRN">
    <property type="taxonomic scope" value="Eukaryota"/>
</dbReference>
<dbReference type="RefSeq" id="XP_009019918.1">
    <property type="nucleotide sequence ID" value="XM_009021670.1"/>
</dbReference>
<dbReference type="AlphaFoldDB" id="T1FYJ7"/>
<keyword evidence="2" id="KW-1133">Transmembrane helix</keyword>
<dbReference type="Pfam" id="PF10358">
    <property type="entry name" value="NT-C2"/>
    <property type="match status" value="1"/>
</dbReference>
<protein>
    <recommendedName>
        <fullName evidence="3">C2 NT-type domain-containing protein</fullName>
    </recommendedName>
</protein>